<comment type="cofactor">
    <cofactor evidence="1">
        <name>Mg(2+)</name>
        <dbReference type="ChEBI" id="CHEBI:18420"/>
    </cofactor>
</comment>
<comment type="similarity">
    <text evidence="1">Belongs to the helicase family.</text>
</comment>
<dbReference type="SUPFAM" id="SSF52540">
    <property type="entry name" value="P-loop containing nucleoside triphosphate hydrolases"/>
    <property type="match status" value="1"/>
</dbReference>
<protein>
    <recommendedName>
        <fullName evidence="1">ATP-dependent DNA helicase</fullName>
        <ecNumber evidence="1">5.6.2.3</ecNumber>
    </recommendedName>
</protein>
<dbReference type="Pfam" id="PF05970">
    <property type="entry name" value="PIF1"/>
    <property type="match status" value="1"/>
</dbReference>
<dbReference type="GO" id="GO:0006281">
    <property type="term" value="P:DNA repair"/>
    <property type="evidence" value="ECO:0007669"/>
    <property type="project" value="UniProtKB-KW"/>
</dbReference>
<dbReference type="GO" id="GO:0043139">
    <property type="term" value="F:5'-3' DNA helicase activity"/>
    <property type="evidence" value="ECO:0007669"/>
    <property type="project" value="UniProtKB-EC"/>
</dbReference>
<keyword evidence="1" id="KW-0067">ATP-binding</keyword>
<keyword evidence="1" id="KW-0234">DNA repair</keyword>
<name>A0A6P4A8Q5_ZIZJJ</name>
<evidence type="ECO:0000259" key="3">
    <source>
        <dbReference type="Pfam" id="PF05970"/>
    </source>
</evidence>
<dbReference type="Gene3D" id="3.40.50.300">
    <property type="entry name" value="P-loop containing nucleotide triphosphate hydrolases"/>
    <property type="match status" value="1"/>
</dbReference>
<feature type="transmembrane region" description="Helical" evidence="2">
    <location>
        <begin position="39"/>
        <end position="57"/>
    </location>
</feature>
<accession>A0A6P4A8Q5</accession>
<proteinExistence type="inferred from homology"/>
<keyword evidence="1" id="KW-0233">DNA recombination</keyword>
<dbReference type="GO" id="GO:0005524">
    <property type="term" value="F:ATP binding"/>
    <property type="evidence" value="ECO:0007669"/>
    <property type="project" value="UniProtKB-KW"/>
</dbReference>
<dbReference type="RefSeq" id="XP_015890864.3">
    <property type="nucleotide sequence ID" value="XM_016035378.3"/>
</dbReference>
<reference evidence="5" key="1">
    <citation type="submission" date="2025-08" db="UniProtKB">
        <authorList>
            <consortium name="RefSeq"/>
        </authorList>
    </citation>
    <scope>IDENTIFICATION</scope>
    <source>
        <tissue evidence="5">Seedling</tissue>
    </source>
</reference>
<dbReference type="Proteomes" id="UP001652623">
    <property type="component" value="Chromosome 12"/>
</dbReference>
<dbReference type="GO" id="GO:0000723">
    <property type="term" value="P:telomere maintenance"/>
    <property type="evidence" value="ECO:0007669"/>
    <property type="project" value="InterPro"/>
</dbReference>
<dbReference type="InterPro" id="IPR010285">
    <property type="entry name" value="DNA_helicase_pif1-like_DEAD"/>
</dbReference>
<dbReference type="GO" id="GO:0006310">
    <property type="term" value="P:DNA recombination"/>
    <property type="evidence" value="ECO:0007669"/>
    <property type="project" value="UniProtKB-KW"/>
</dbReference>
<evidence type="ECO:0000256" key="2">
    <source>
        <dbReference type="SAM" id="Phobius"/>
    </source>
</evidence>
<keyword evidence="1" id="KW-0227">DNA damage</keyword>
<keyword evidence="2" id="KW-0472">Membrane</keyword>
<keyword evidence="4" id="KW-1185">Reference proteome</keyword>
<dbReference type="GO" id="GO:0016787">
    <property type="term" value="F:hydrolase activity"/>
    <property type="evidence" value="ECO:0007669"/>
    <property type="project" value="UniProtKB-KW"/>
</dbReference>
<dbReference type="InterPro" id="IPR027417">
    <property type="entry name" value="P-loop_NTPase"/>
</dbReference>
<evidence type="ECO:0000313" key="4">
    <source>
        <dbReference type="Proteomes" id="UP001652623"/>
    </source>
</evidence>
<feature type="domain" description="DNA helicase Pif1-like DEAD-box helicase" evidence="3">
    <location>
        <begin position="54"/>
        <end position="110"/>
    </location>
</feature>
<dbReference type="InParanoid" id="A0A6P4A8Q5"/>
<dbReference type="PANTHER" id="PTHR10492">
    <property type="match status" value="1"/>
</dbReference>
<organism evidence="4 5">
    <name type="scientific">Ziziphus jujuba</name>
    <name type="common">Chinese jujube</name>
    <name type="synonym">Ziziphus sativa</name>
    <dbReference type="NCBI Taxonomy" id="326968"/>
    <lineage>
        <taxon>Eukaryota</taxon>
        <taxon>Viridiplantae</taxon>
        <taxon>Streptophyta</taxon>
        <taxon>Embryophyta</taxon>
        <taxon>Tracheophyta</taxon>
        <taxon>Spermatophyta</taxon>
        <taxon>Magnoliopsida</taxon>
        <taxon>eudicotyledons</taxon>
        <taxon>Gunneridae</taxon>
        <taxon>Pentapetalae</taxon>
        <taxon>rosids</taxon>
        <taxon>fabids</taxon>
        <taxon>Rosales</taxon>
        <taxon>Rhamnaceae</taxon>
        <taxon>Paliureae</taxon>
        <taxon>Ziziphus</taxon>
    </lineage>
</organism>
<dbReference type="EC" id="5.6.2.3" evidence="1"/>
<comment type="catalytic activity">
    <reaction evidence="1">
        <text>ATP + H2O = ADP + phosphate + H(+)</text>
        <dbReference type="Rhea" id="RHEA:13065"/>
        <dbReference type="ChEBI" id="CHEBI:15377"/>
        <dbReference type="ChEBI" id="CHEBI:15378"/>
        <dbReference type="ChEBI" id="CHEBI:30616"/>
        <dbReference type="ChEBI" id="CHEBI:43474"/>
        <dbReference type="ChEBI" id="CHEBI:456216"/>
        <dbReference type="EC" id="5.6.2.3"/>
    </reaction>
</comment>
<keyword evidence="2" id="KW-1133">Transmembrane helix</keyword>
<dbReference type="AlphaFoldDB" id="A0A6P4A8Q5"/>
<dbReference type="KEGG" id="zju:107425375"/>
<evidence type="ECO:0000256" key="1">
    <source>
        <dbReference type="RuleBase" id="RU363044"/>
    </source>
</evidence>
<keyword evidence="1" id="KW-0378">Hydrolase</keyword>
<gene>
    <name evidence="5" type="primary">LOC107425375</name>
</gene>
<dbReference type="PANTHER" id="PTHR10492:SF101">
    <property type="entry name" value="ATP-DEPENDENT DNA HELICASE"/>
    <property type="match status" value="1"/>
</dbReference>
<dbReference type="GeneID" id="107425375"/>
<keyword evidence="1" id="KW-0347">Helicase</keyword>
<keyword evidence="2" id="KW-0812">Transmembrane</keyword>
<keyword evidence="1" id="KW-0547">Nucleotide-binding</keyword>
<sequence length="164" mass="17736">MGAVDGVKPCVFFVYGYRGTGKTFIWKTLSIISRLKGKIMLTVVSSGTASLLLLGALDKTMRNILRYSCPLSLEKPFGGKTIVFGGDFRQSSSVIPKGSRQDTVFATLNSLVKIFIGDGIIGSLNDCHAMVDIPDDLLIKDIEDSVASIVNSMYPSFSENISDL</sequence>
<evidence type="ECO:0000313" key="5">
    <source>
        <dbReference type="RefSeq" id="XP_015890864.3"/>
    </source>
</evidence>